<dbReference type="AlphaFoldDB" id="A0A2V0R970"/>
<accession>A0A2V0R970</accession>
<sequence length="146" mass="16868">MKYAYPEVPERVPPARKHGTKLGPKIAAGWFRDPAVKMSNCPFCRAKYTAYEAVQADLHKVYVGQSKHGLASKYVLVETVVRNTNNRVRPVFARTRKHACMNERCDHHISVDQRMDEDGKLLSMLKRSIYLNKGKKRSRKARRQAR</sequence>
<dbReference type="EMBL" id="BDQA01000378">
    <property type="protein sequence ID" value="GBH21839.1"/>
    <property type="molecule type" value="Genomic_RNA"/>
</dbReference>
<protein>
    <submittedName>
        <fullName evidence="1">Uncharacterized protein</fullName>
    </submittedName>
</protein>
<comment type="caution">
    <text evidence="1">The sequence shown here is derived from an EMBL/GenBank/DDBJ whole genome shotgun (WGS) entry which is preliminary data.</text>
</comment>
<name>A0A2V0R970_9ZZZZ</name>
<reference evidence="1" key="1">
    <citation type="submission" date="2017-04" db="EMBL/GenBank/DDBJ databases">
        <title>Unveiling RNA virosphere associated with marine microorganisms.</title>
        <authorList>
            <person name="Urayama S."/>
            <person name="Takaki Y."/>
            <person name="Nishi S."/>
            <person name="Yoshida Y."/>
            <person name="Deguchi S."/>
            <person name="Takai K."/>
            <person name="Nunoura T."/>
        </authorList>
    </citation>
    <scope>NUCLEOTIDE SEQUENCE</scope>
</reference>
<organism evidence="1">
    <name type="scientific">viral metagenome</name>
    <dbReference type="NCBI Taxonomy" id="1070528"/>
    <lineage>
        <taxon>unclassified sequences</taxon>
        <taxon>metagenomes</taxon>
        <taxon>organismal metagenomes</taxon>
    </lineage>
</organism>
<proteinExistence type="predicted"/>
<evidence type="ECO:0000313" key="1">
    <source>
        <dbReference type="EMBL" id="GBH21839.1"/>
    </source>
</evidence>